<protein>
    <submittedName>
        <fullName evidence="1">Uncharacterized protein</fullName>
    </submittedName>
</protein>
<dbReference type="AlphaFoldDB" id="A0A6N2KDC1"/>
<evidence type="ECO:0000313" key="1">
    <source>
        <dbReference type="EMBL" id="VFU26384.1"/>
    </source>
</evidence>
<organism evidence="1">
    <name type="scientific">Salix viminalis</name>
    <name type="common">Common osier</name>
    <name type="synonym">Basket willow</name>
    <dbReference type="NCBI Taxonomy" id="40686"/>
    <lineage>
        <taxon>Eukaryota</taxon>
        <taxon>Viridiplantae</taxon>
        <taxon>Streptophyta</taxon>
        <taxon>Embryophyta</taxon>
        <taxon>Tracheophyta</taxon>
        <taxon>Spermatophyta</taxon>
        <taxon>Magnoliopsida</taxon>
        <taxon>eudicotyledons</taxon>
        <taxon>Gunneridae</taxon>
        <taxon>Pentapetalae</taxon>
        <taxon>rosids</taxon>
        <taxon>fabids</taxon>
        <taxon>Malpighiales</taxon>
        <taxon>Salicaceae</taxon>
        <taxon>Saliceae</taxon>
        <taxon>Salix</taxon>
    </lineage>
</organism>
<reference evidence="1" key="1">
    <citation type="submission" date="2019-03" db="EMBL/GenBank/DDBJ databases">
        <authorList>
            <person name="Mank J."/>
            <person name="Almeida P."/>
        </authorList>
    </citation>
    <scope>NUCLEOTIDE SEQUENCE</scope>
    <source>
        <strain evidence="1">78183</strain>
    </source>
</reference>
<accession>A0A6N2KDC1</accession>
<dbReference type="EMBL" id="CAADRP010000302">
    <property type="protein sequence ID" value="VFU26384.1"/>
    <property type="molecule type" value="Genomic_DNA"/>
</dbReference>
<proteinExistence type="predicted"/>
<gene>
    <name evidence="1" type="ORF">SVIM_LOCUS69104</name>
</gene>
<sequence length="593" mass="66610">MADNDNPEYDTRALRYFALPQKIDLVGKLTYRVTTLMKGGKPSSSPNIHEMHYKCDRPAVLQSLLYTVTFAMSKNLRRGQISPLLADSAMLKRNRGRRTTTTRERKLSVHSRWCSWDHRHDKHNPLAEQECHTHETSKEPVTWELTFAKNHTLDQSCRPRCKDDPGFLNRLISLPEARDIPIATHCAPEINFLSVGPLIKVVDLDEADYGDSAHQINILYCRTLHQSCSTMIAVDSAPQINFLSVGPFIKVVVLLRQILPSNQFSVGGPFIKVIAADSAPQINFLSLRPFIKVVVLYVKMPGFLNRLICYQKHVLSPFQDCDRFYHSNKFSVVRNLHQSCSPIADDYAPQINFLSVGPFIKVVVLWTPHQSCSPIGKDDPGFLNRALLQQEERDNFTLHQSCSPGCKDDPGFLNRTILLPEARVIPIAADSTPQIIFSIGRNLHQSCSPICKDDPGFLNRTISIADDSAPEINFLLVGPFIKVVVLDIAANSALNNFRGPSSSCIPIAADSAPQINFLSVGPFIKVLVLSTRYPYLKVYLRLFFYEADCGRFYPSNQFSVGRTLHQSSSPVCKDDPGFLNHLILLPEARDIPI</sequence>
<name>A0A6N2KDC1_SALVM</name>